<dbReference type="InterPro" id="IPR001130">
    <property type="entry name" value="TatD-like"/>
</dbReference>
<name>X1E1Z1_9ZZZZ</name>
<proteinExistence type="predicted"/>
<dbReference type="PANTHER" id="PTHR46124">
    <property type="entry name" value="D-AMINOACYL-TRNA DEACYLASE"/>
    <property type="match status" value="1"/>
</dbReference>
<reference evidence="1" key="1">
    <citation type="journal article" date="2014" name="Front. Microbiol.">
        <title>High frequency of phylogenetically diverse reductive dehalogenase-homologous genes in deep subseafloor sedimentary metagenomes.</title>
        <authorList>
            <person name="Kawai M."/>
            <person name="Futagami T."/>
            <person name="Toyoda A."/>
            <person name="Takaki Y."/>
            <person name="Nishi S."/>
            <person name="Hori S."/>
            <person name="Arai W."/>
            <person name="Tsubouchi T."/>
            <person name="Morono Y."/>
            <person name="Uchiyama I."/>
            <person name="Ito T."/>
            <person name="Fujiyama A."/>
            <person name="Inagaki F."/>
            <person name="Takami H."/>
        </authorList>
    </citation>
    <scope>NUCLEOTIDE SEQUENCE</scope>
    <source>
        <strain evidence="1">Expedition CK06-06</strain>
    </source>
</reference>
<organism evidence="1">
    <name type="scientific">marine sediment metagenome</name>
    <dbReference type="NCBI Taxonomy" id="412755"/>
    <lineage>
        <taxon>unclassified sequences</taxon>
        <taxon>metagenomes</taxon>
        <taxon>ecological metagenomes</taxon>
    </lineage>
</organism>
<dbReference type="GO" id="GO:0016788">
    <property type="term" value="F:hydrolase activity, acting on ester bonds"/>
    <property type="evidence" value="ECO:0007669"/>
    <property type="project" value="InterPro"/>
</dbReference>
<dbReference type="PANTHER" id="PTHR46124:SF2">
    <property type="entry name" value="D-AMINOACYL-TRNA DEACYLASE"/>
    <property type="match status" value="1"/>
</dbReference>
<dbReference type="Gene3D" id="3.20.20.140">
    <property type="entry name" value="Metal-dependent hydrolases"/>
    <property type="match status" value="1"/>
</dbReference>
<dbReference type="InterPro" id="IPR032466">
    <property type="entry name" value="Metal_Hydrolase"/>
</dbReference>
<comment type="caution">
    <text evidence="1">The sequence shown here is derived from an EMBL/GenBank/DDBJ whole genome shotgun (WGS) entry which is preliminary data.</text>
</comment>
<dbReference type="SUPFAM" id="SSF51556">
    <property type="entry name" value="Metallo-dependent hydrolases"/>
    <property type="match status" value="1"/>
</dbReference>
<accession>X1E1Z1</accession>
<dbReference type="EMBL" id="BART01030124">
    <property type="protein sequence ID" value="GAH14440.1"/>
    <property type="molecule type" value="Genomic_DNA"/>
</dbReference>
<dbReference type="AlphaFoldDB" id="X1E1Z1"/>
<protein>
    <submittedName>
        <fullName evidence="1">Uncharacterized protein</fullName>
    </submittedName>
</protein>
<dbReference type="Pfam" id="PF01026">
    <property type="entry name" value="TatD_DNase"/>
    <property type="match status" value="1"/>
</dbReference>
<evidence type="ECO:0000313" key="1">
    <source>
        <dbReference type="EMBL" id="GAH14440.1"/>
    </source>
</evidence>
<gene>
    <name evidence="1" type="ORF">S01H4_52676</name>
</gene>
<sequence>MWHCFSGPEAYGKTLPNQGFTLSVPSSAYGFERWRNVSKASPLNSLVTETDSYYQHPYKRGPINVPSNVRYAISAIAFSHGLTQKEVSEKTVENAINFFNLKIK</sequence>
<dbReference type="GO" id="GO:0005829">
    <property type="term" value="C:cytosol"/>
    <property type="evidence" value="ECO:0007669"/>
    <property type="project" value="TreeGrafter"/>
</dbReference>